<dbReference type="Gene3D" id="3.40.50.2000">
    <property type="entry name" value="Glycogen Phosphorylase B"/>
    <property type="match status" value="1"/>
</dbReference>
<evidence type="ECO:0000313" key="3">
    <source>
        <dbReference type="Proteomes" id="UP000294835"/>
    </source>
</evidence>
<accession>A0A4V2SQP6</accession>
<proteinExistence type="predicted"/>
<evidence type="ECO:0000259" key="1">
    <source>
        <dbReference type="Pfam" id="PF13524"/>
    </source>
</evidence>
<dbReference type="SUPFAM" id="SSF53756">
    <property type="entry name" value="UDP-Glycosyltransferase/glycogen phosphorylase"/>
    <property type="match status" value="1"/>
</dbReference>
<dbReference type="Proteomes" id="UP000294835">
    <property type="component" value="Unassembled WGS sequence"/>
</dbReference>
<dbReference type="EMBL" id="SLXP01000010">
    <property type="protein sequence ID" value="TCP39816.1"/>
    <property type="molecule type" value="Genomic_DNA"/>
</dbReference>
<dbReference type="GO" id="GO:0016740">
    <property type="term" value="F:transferase activity"/>
    <property type="evidence" value="ECO:0007669"/>
    <property type="project" value="UniProtKB-KW"/>
</dbReference>
<dbReference type="InterPro" id="IPR055259">
    <property type="entry name" value="YkvP/CgeB_Glyco_trans-like"/>
</dbReference>
<sequence length="306" mass="35061">MTWPLRLCLPCPDPRPGKIWGDWYFGQSLAKALTAMGLTVEIATAKRRTGGVVRRVVPQRLFWRKEIDLVLRGSKPWRRLGNRPLFIWLISQPDKLTDQEIEEAEHIFVASEPYAQKLKARGASVSWLPQCTDASLFSPDRFDAARKAEVLFVGNRRKDFERPVVELALKTGHSLCVWGRNWEGRLPDGVFCGRELPYSVLGAHYASARVVLNDHHPSMLAHGFVSNRLYDVLACGRPVLNEDMPGIPEDLRDAVFRYTPDTFARRLEQALDFCRQERNALSEHVRHNHSFDNRAREIARVIGKIR</sequence>
<evidence type="ECO:0000313" key="2">
    <source>
        <dbReference type="EMBL" id="TCP39816.1"/>
    </source>
</evidence>
<dbReference type="AlphaFoldDB" id="A0A4V2SQP6"/>
<name>A0A4V2SQP6_9RHOB</name>
<dbReference type="Pfam" id="PF13524">
    <property type="entry name" value="Glyco_trans_1_2"/>
    <property type="match status" value="1"/>
</dbReference>
<keyword evidence="3" id="KW-1185">Reference proteome</keyword>
<protein>
    <submittedName>
        <fullName evidence="2">Glycosyl transferase family 1</fullName>
    </submittedName>
</protein>
<reference evidence="2 3" key="1">
    <citation type="submission" date="2019-03" db="EMBL/GenBank/DDBJ databases">
        <title>Genomic Encyclopedia of Type Strains, Phase IV (KMG-IV): sequencing the most valuable type-strain genomes for metagenomic binning, comparative biology and taxonomic classification.</title>
        <authorList>
            <person name="Goeker M."/>
        </authorList>
    </citation>
    <scope>NUCLEOTIDE SEQUENCE [LARGE SCALE GENOMIC DNA]</scope>
    <source>
        <strain evidence="2 3">DSM 18063</strain>
    </source>
</reference>
<comment type="caution">
    <text evidence="2">The sequence shown here is derived from an EMBL/GenBank/DDBJ whole genome shotgun (WGS) entry which is preliminary data.</text>
</comment>
<keyword evidence="2" id="KW-0808">Transferase</keyword>
<organism evidence="2 3">
    <name type="scientific">Rhodovulum marinum</name>
    <dbReference type="NCBI Taxonomy" id="320662"/>
    <lineage>
        <taxon>Bacteria</taxon>
        <taxon>Pseudomonadati</taxon>
        <taxon>Pseudomonadota</taxon>
        <taxon>Alphaproteobacteria</taxon>
        <taxon>Rhodobacterales</taxon>
        <taxon>Paracoccaceae</taxon>
        <taxon>Rhodovulum</taxon>
    </lineage>
</organism>
<gene>
    <name evidence="2" type="ORF">EV662_110124</name>
</gene>
<feature type="domain" description="Spore protein YkvP/CgeB glycosyl transferase-like" evidence="1">
    <location>
        <begin position="168"/>
        <end position="298"/>
    </location>
</feature>